<keyword evidence="9" id="KW-0472">Membrane</keyword>
<reference evidence="11 12" key="1">
    <citation type="submission" date="2016-06" db="EMBL/GenBank/DDBJ databases">
        <title>Genome sequence of endosymbiont of Candidatus Endolucinida thiodiazotropha.</title>
        <authorList>
            <person name="Poehlein A."/>
            <person name="Koenig S."/>
            <person name="Heiden S.E."/>
            <person name="Thuermer A."/>
            <person name="Voget S."/>
            <person name="Daniel R."/>
            <person name="Markert S."/>
            <person name="Gros O."/>
            <person name="Schweder T."/>
        </authorList>
    </citation>
    <scope>NUCLEOTIDE SEQUENCE [LARGE SCALE GENOMIC DNA]</scope>
    <source>
        <strain evidence="11 12">COS</strain>
    </source>
</reference>
<keyword evidence="8" id="KW-1133">Transmembrane helix</keyword>
<evidence type="ECO:0000256" key="3">
    <source>
        <dbReference type="ARBA" id="ARBA00022448"/>
    </source>
</evidence>
<dbReference type="OrthoDB" id="9181871at2"/>
<keyword evidence="3" id="KW-0813">Transport</keyword>
<evidence type="ECO:0000313" key="12">
    <source>
        <dbReference type="Proteomes" id="UP000094769"/>
    </source>
</evidence>
<proteinExistence type="inferred from homology"/>
<comment type="caution">
    <text evidence="11">The sequence shown here is derived from an EMBL/GenBank/DDBJ whole genome shotgun (WGS) entry which is preliminary data.</text>
</comment>
<dbReference type="PANTHER" id="PTHR38831:SF2">
    <property type="entry name" value="TYPE II SECRETION SYSTEM PROTEIN K"/>
    <property type="match status" value="1"/>
</dbReference>
<keyword evidence="7" id="KW-0653">Protein transport</keyword>
<sequence>MMKERGPHSGQNGFALVLVLWLVALLTIVAASFSTHSKVESRLTGNAIDALHSRLLAESGVNRAILELMVKDAAQRWSSNGQIHQLESDLGNVNISIRNSSGLLDLNRAPREYLVNLFALITEDIQDREVLADRLVDWRDGDDLRHLNGAEDADYRSAGHPYTTAGRDFVSIDELAYVLGFDADKVERLRPYITLYSNTQNVDLRYAPEGLVSLLKGKEATGEILADVSDYIDSDLADLEMEEDDGQAVGSAYRIQVEASSSQGARTQLLVDIDLRSQDRIPYSIRSWHDSL</sequence>
<dbReference type="EMBL" id="MARB01000007">
    <property type="protein sequence ID" value="ODJ88236.1"/>
    <property type="molecule type" value="Genomic_DNA"/>
</dbReference>
<dbReference type="Pfam" id="PF21687">
    <property type="entry name" value="T2SSK_1st"/>
    <property type="match status" value="1"/>
</dbReference>
<feature type="domain" description="T2SS protein K first SAM-like" evidence="10">
    <location>
        <begin position="107"/>
        <end position="196"/>
    </location>
</feature>
<dbReference type="AlphaFoldDB" id="A0A7Z0VMZ9"/>
<keyword evidence="5" id="KW-0997">Cell inner membrane</keyword>
<comment type="similarity">
    <text evidence="2">Belongs to the GSP K family.</text>
</comment>
<evidence type="ECO:0000259" key="10">
    <source>
        <dbReference type="Pfam" id="PF21687"/>
    </source>
</evidence>
<keyword evidence="4" id="KW-1003">Cell membrane</keyword>
<keyword evidence="6" id="KW-0812">Transmembrane</keyword>
<dbReference type="Gene3D" id="1.10.40.60">
    <property type="entry name" value="EpsJ-like"/>
    <property type="match status" value="1"/>
</dbReference>
<organism evidence="11 12">
    <name type="scientific">Candidatus Thiodiazotropha endolucinida</name>
    <dbReference type="NCBI Taxonomy" id="1655433"/>
    <lineage>
        <taxon>Bacteria</taxon>
        <taxon>Pseudomonadati</taxon>
        <taxon>Pseudomonadota</taxon>
        <taxon>Gammaproteobacteria</taxon>
        <taxon>Chromatiales</taxon>
        <taxon>Sedimenticolaceae</taxon>
        <taxon>Candidatus Thiodiazotropha</taxon>
    </lineage>
</organism>
<evidence type="ECO:0000313" key="11">
    <source>
        <dbReference type="EMBL" id="ODJ88236.1"/>
    </source>
</evidence>
<dbReference type="InterPro" id="IPR038072">
    <property type="entry name" value="GspK_central_sf"/>
</dbReference>
<dbReference type="InterPro" id="IPR005628">
    <property type="entry name" value="GspK"/>
</dbReference>
<dbReference type="SUPFAM" id="SSF158544">
    <property type="entry name" value="GspK insert domain-like"/>
    <property type="match status" value="1"/>
</dbReference>
<name>A0A7Z0VMZ9_9GAMM</name>
<keyword evidence="12" id="KW-1185">Reference proteome</keyword>
<comment type="subcellular location">
    <subcellularLocation>
        <location evidence="1">Cell inner membrane</location>
    </subcellularLocation>
</comment>
<evidence type="ECO:0000256" key="4">
    <source>
        <dbReference type="ARBA" id="ARBA00022475"/>
    </source>
</evidence>
<accession>A0A7Z0VMZ9</accession>
<dbReference type="GO" id="GO:0009306">
    <property type="term" value="P:protein secretion"/>
    <property type="evidence" value="ECO:0007669"/>
    <property type="project" value="InterPro"/>
</dbReference>
<gene>
    <name evidence="11" type="ORF">CODIS_16490</name>
</gene>
<dbReference type="RefSeq" id="WP_083220621.1">
    <property type="nucleotide sequence ID" value="NZ_MARB01000007.1"/>
</dbReference>
<evidence type="ECO:0000256" key="1">
    <source>
        <dbReference type="ARBA" id="ARBA00004533"/>
    </source>
</evidence>
<evidence type="ECO:0000256" key="2">
    <source>
        <dbReference type="ARBA" id="ARBA00007246"/>
    </source>
</evidence>
<dbReference type="GO" id="GO:0005886">
    <property type="term" value="C:plasma membrane"/>
    <property type="evidence" value="ECO:0007669"/>
    <property type="project" value="UniProtKB-SubCell"/>
</dbReference>
<evidence type="ECO:0000256" key="6">
    <source>
        <dbReference type="ARBA" id="ARBA00022692"/>
    </source>
</evidence>
<evidence type="ECO:0000256" key="8">
    <source>
        <dbReference type="ARBA" id="ARBA00022989"/>
    </source>
</evidence>
<evidence type="ECO:0000256" key="7">
    <source>
        <dbReference type="ARBA" id="ARBA00022927"/>
    </source>
</evidence>
<evidence type="ECO:0000256" key="5">
    <source>
        <dbReference type="ARBA" id="ARBA00022519"/>
    </source>
</evidence>
<dbReference type="Proteomes" id="UP000094769">
    <property type="component" value="Unassembled WGS sequence"/>
</dbReference>
<dbReference type="PANTHER" id="PTHR38831">
    <property type="entry name" value="TYPE II SECRETION SYSTEM PROTEIN K"/>
    <property type="match status" value="1"/>
</dbReference>
<protein>
    <submittedName>
        <fullName evidence="11">General secretion pathway protein K</fullName>
    </submittedName>
</protein>
<evidence type="ECO:0000256" key="9">
    <source>
        <dbReference type="ARBA" id="ARBA00023136"/>
    </source>
</evidence>
<dbReference type="InterPro" id="IPR049031">
    <property type="entry name" value="T2SSK_SAM-like_1st"/>
</dbReference>